<evidence type="ECO:0000313" key="2">
    <source>
        <dbReference type="EMBL" id="MBW81032.1"/>
    </source>
</evidence>
<evidence type="ECO:0000256" key="1">
    <source>
        <dbReference type="SAM" id="Phobius"/>
    </source>
</evidence>
<reference evidence="2" key="1">
    <citation type="submission" date="2018-02" db="EMBL/GenBank/DDBJ databases">
        <title>Rhizophora mucronata_Transcriptome.</title>
        <authorList>
            <person name="Meera S.P."/>
            <person name="Sreeshan A."/>
            <person name="Augustine A."/>
        </authorList>
    </citation>
    <scope>NUCLEOTIDE SEQUENCE</scope>
    <source>
        <tissue evidence="2">Leaf</tissue>
    </source>
</reference>
<keyword evidence="1" id="KW-0812">Transmembrane</keyword>
<feature type="transmembrane region" description="Helical" evidence="1">
    <location>
        <begin position="55"/>
        <end position="76"/>
    </location>
</feature>
<organism evidence="2">
    <name type="scientific">Rhizophora mucronata</name>
    <name type="common">Asiatic mangrove</name>
    <dbReference type="NCBI Taxonomy" id="61149"/>
    <lineage>
        <taxon>Eukaryota</taxon>
        <taxon>Viridiplantae</taxon>
        <taxon>Streptophyta</taxon>
        <taxon>Embryophyta</taxon>
        <taxon>Tracheophyta</taxon>
        <taxon>Spermatophyta</taxon>
        <taxon>Magnoliopsida</taxon>
        <taxon>eudicotyledons</taxon>
        <taxon>Gunneridae</taxon>
        <taxon>Pentapetalae</taxon>
        <taxon>rosids</taxon>
        <taxon>fabids</taxon>
        <taxon>Malpighiales</taxon>
        <taxon>Rhizophoraceae</taxon>
        <taxon>Rhizophora</taxon>
    </lineage>
</organism>
<name>A0A2P2IIK4_RHIMU</name>
<keyword evidence="1" id="KW-1133">Transmembrane helix</keyword>
<keyword evidence="1" id="KW-0472">Membrane</keyword>
<dbReference type="EMBL" id="GGEC01000549">
    <property type="protein sequence ID" value="MBW81032.1"/>
    <property type="molecule type" value="Transcribed_RNA"/>
</dbReference>
<dbReference type="AlphaFoldDB" id="A0A2P2IIK4"/>
<protein>
    <submittedName>
        <fullName evidence="2">Uncharacterized protein</fullName>
    </submittedName>
</protein>
<accession>A0A2P2IIK4</accession>
<sequence length="80" mass="9372">MRWGIIHEQFMDLPKTELTTLLHSRLCQEQQKCNRLIPTQIIVTKATYHRGTLQLFSPLFDAVFICMFITTVAITIKKHI</sequence>
<proteinExistence type="predicted"/>